<evidence type="ECO:0000256" key="7">
    <source>
        <dbReference type="ARBA" id="ARBA00023180"/>
    </source>
</evidence>
<dbReference type="InterPro" id="IPR029058">
    <property type="entry name" value="AB_hydrolase_fold"/>
</dbReference>
<proteinExistence type="inferred from homology"/>
<evidence type="ECO:0000256" key="6">
    <source>
        <dbReference type="ARBA" id="ARBA00023157"/>
    </source>
</evidence>
<dbReference type="OrthoDB" id="10263094at2759"/>
<dbReference type="PANTHER" id="PTHR11247:SF8">
    <property type="entry name" value="PALMITOYL-PROTEIN THIOESTERASE 1"/>
    <property type="match status" value="1"/>
</dbReference>
<dbReference type="PRINTS" id="PR00414">
    <property type="entry name" value="PPTHIESTRASE"/>
</dbReference>
<dbReference type="InParanoid" id="A0A1X2HNX6"/>
<dbReference type="PANTHER" id="PTHR11247">
    <property type="entry name" value="PALMITOYL-PROTEIN THIOESTERASE/DOLICHYLDIPHOSPHATASE 1"/>
    <property type="match status" value="1"/>
</dbReference>
<evidence type="ECO:0000256" key="4">
    <source>
        <dbReference type="ARBA" id="ARBA00022729"/>
    </source>
</evidence>
<dbReference type="STRING" id="13706.A0A1X2HNX6"/>
<dbReference type="EMBL" id="MCGN01000002">
    <property type="protein sequence ID" value="ORZ01084.1"/>
    <property type="molecule type" value="Genomic_DNA"/>
</dbReference>
<evidence type="ECO:0000256" key="1">
    <source>
        <dbReference type="ARBA" id="ARBA00010758"/>
    </source>
</evidence>
<keyword evidence="4" id="KW-0732">Signal</keyword>
<dbReference type="AlphaFoldDB" id="A0A1X2HNX6"/>
<dbReference type="Gene3D" id="3.40.50.1820">
    <property type="entry name" value="alpha/beta hydrolase"/>
    <property type="match status" value="1"/>
</dbReference>
<evidence type="ECO:0000313" key="9">
    <source>
        <dbReference type="EMBL" id="ORZ01084.1"/>
    </source>
</evidence>
<dbReference type="SUPFAM" id="SSF53474">
    <property type="entry name" value="alpha/beta-Hydrolases"/>
    <property type="match status" value="1"/>
</dbReference>
<evidence type="ECO:0000256" key="2">
    <source>
        <dbReference type="ARBA" id="ARBA00012423"/>
    </source>
</evidence>
<dbReference type="OMA" id="QRCPPAV"/>
<evidence type="ECO:0000313" key="10">
    <source>
        <dbReference type="Proteomes" id="UP000242180"/>
    </source>
</evidence>
<keyword evidence="5 9" id="KW-0378">Hydrolase</keyword>
<comment type="similarity">
    <text evidence="1">Belongs to the palmitoyl-protein thioesterase family.</text>
</comment>
<evidence type="ECO:0000256" key="3">
    <source>
        <dbReference type="ARBA" id="ARBA00014212"/>
    </source>
</evidence>
<reference evidence="9 10" key="1">
    <citation type="submission" date="2016-07" db="EMBL/GenBank/DDBJ databases">
        <title>Pervasive Adenine N6-methylation of Active Genes in Fungi.</title>
        <authorList>
            <consortium name="DOE Joint Genome Institute"/>
            <person name="Mondo S.J."/>
            <person name="Dannebaum R.O."/>
            <person name="Kuo R.C."/>
            <person name="Labutti K."/>
            <person name="Haridas S."/>
            <person name="Kuo A."/>
            <person name="Salamov A."/>
            <person name="Ahrendt S.R."/>
            <person name="Lipzen A."/>
            <person name="Sullivan W."/>
            <person name="Andreopoulos W.B."/>
            <person name="Clum A."/>
            <person name="Lindquist E."/>
            <person name="Daum C."/>
            <person name="Ramamoorthy G.K."/>
            <person name="Gryganskyi A."/>
            <person name="Culley D."/>
            <person name="Magnuson J.K."/>
            <person name="James T.Y."/>
            <person name="O'Malley M.A."/>
            <person name="Stajich J.E."/>
            <person name="Spatafora J.W."/>
            <person name="Visel A."/>
            <person name="Grigoriev I.V."/>
        </authorList>
    </citation>
    <scope>NUCLEOTIDE SEQUENCE [LARGE SCALE GENOMIC DNA]</scope>
    <source>
        <strain evidence="9 10">NRRL 2496</strain>
    </source>
</reference>
<organism evidence="9 10">
    <name type="scientific">Syncephalastrum racemosum</name>
    <name type="common">Filamentous fungus</name>
    <dbReference type="NCBI Taxonomy" id="13706"/>
    <lineage>
        <taxon>Eukaryota</taxon>
        <taxon>Fungi</taxon>
        <taxon>Fungi incertae sedis</taxon>
        <taxon>Mucoromycota</taxon>
        <taxon>Mucoromycotina</taxon>
        <taxon>Mucoromycetes</taxon>
        <taxon>Mucorales</taxon>
        <taxon>Syncephalastraceae</taxon>
        <taxon>Syncephalastrum</taxon>
    </lineage>
</organism>
<comment type="caution">
    <text evidence="9">The sequence shown here is derived from an EMBL/GenBank/DDBJ whole genome shotgun (WGS) entry which is preliminary data.</text>
</comment>
<sequence>VVLWHGMGDDCCNPESMGRIQVLLQDSLPGVFVHSVQVGDNRDEDHESGFFGQVSDQVDLVCEQLAGIPELADGFNAIGFSQGGLFLRAYVQRCNRPAVKQLITFGSPHGGVTDIPNCMGPRDFRCNLMRSLIRYGVYSAYVQHRVVQAQYYKDPRNIEGYLAKNIFLPDLNNEGANKNQTYAENLAQLDRFVMVRFAEDRMVKPAETAWFWTVDEEGALVPLEKQELYQDDWLGLQKLGGRLEFLVSPGQHVSCFFFTNKEKRTVTHQGGMSFIDANKRSVSPRYNSTLPQRGSEPKRTNGLPTSINVIFFVLDAFLCMNDVLGTKKNSSISGPFHFQNSAFSIYTALSRLFSCLLYSLYPL</sequence>
<keyword evidence="6" id="KW-1015">Disulfide bond</keyword>
<keyword evidence="10" id="KW-1185">Reference proteome</keyword>
<protein>
    <recommendedName>
        <fullName evidence="3">Palmitoyl-protein thioesterase 1</fullName>
        <ecNumber evidence="2">3.1.2.22</ecNumber>
    </recommendedName>
    <alternativeName>
        <fullName evidence="8">Palmitoyl-protein hydrolase 1</fullName>
    </alternativeName>
</protein>
<keyword evidence="7" id="KW-0325">Glycoprotein</keyword>
<accession>A0A1X2HNX6</accession>
<dbReference type="Pfam" id="PF02089">
    <property type="entry name" value="Palm_thioest"/>
    <property type="match status" value="1"/>
</dbReference>
<dbReference type="Proteomes" id="UP000242180">
    <property type="component" value="Unassembled WGS sequence"/>
</dbReference>
<evidence type="ECO:0000256" key="5">
    <source>
        <dbReference type="ARBA" id="ARBA00022801"/>
    </source>
</evidence>
<evidence type="ECO:0000256" key="8">
    <source>
        <dbReference type="ARBA" id="ARBA00031934"/>
    </source>
</evidence>
<name>A0A1X2HNX6_SYNRA</name>
<dbReference type="EC" id="3.1.2.22" evidence="2"/>
<dbReference type="GO" id="GO:0008474">
    <property type="term" value="F:palmitoyl-(protein) hydrolase activity"/>
    <property type="evidence" value="ECO:0007669"/>
    <property type="project" value="UniProtKB-EC"/>
</dbReference>
<gene>
    <name evidence="9" type="ORF">BCR43DRAFT_433916</name>
</gene>
<dbReference type="InterPro" id="IPR002472">
    <property type="entry name" value="Palm_thioest"/>
</dbReference>
<feature type="non-terminal residue" evidence="9">
    <location>
        <position position="1"/>
    </location>
</feature>
<dbReference type="FunFam" id="3.40.50.1820:FF:000107">
    <property type="entry name" value="Palmitoyl-protein thioesterase 1"/>
    <property type="match status" value="1"/>
</dbReference>